<reference evidence="2 3" key="1">
    <citation type="submission" date="2024-09" db="EMBL/GenBank/DDBJ databases">
        <authorList>
            <person name="Sun Q."/>
            <person name="Mori K."/>
        </authorList>
    </citation>
    <scope>NUCLEOTIDE SEQUENCE [LARGE SCALE GENOMIC DNA]</scope>
    <source>
        <strain evidence="2 3">KCTC 23076</strain>
    </source>
</reference>
<protein>
    <submittedName>
        <fullName evidence="2">NmrA family NAD(P)-binding protein</fullName>
    </submittedName>
</protein>
<dbReference type="Pfam" id="PF05368">
    <property type="entry name" value="NmrA"/>
    <property type="match status" value="1"/>
</dbReference>
<evidence type="ECO:0000313" key="3">
    <source>
        <dbReference type="Proteomes" id="UP001589896"/>
    </source>
</evidence>
<gene>
    <name evidence="2" type="ORF">ACFFGH_25760</name>
</gene>
<dbReference type="InterPro" id="IPR008030">
    <property type="entry name" value="NmrA-like"/>
</dbReference>
<name>A0ABV6RW99_9GAMM</name>
<evidence type="ECO:0000259" key="1">
    <source>
        <dbReference type="Pfam" id="PF05368"/>
    </source>
</evidence>
<dbReference type="InterPro" id="IPR036291">
    <property type="entry name" value="NAD(P)-bd_dom_sf"/>
</dbReference>
<dbReference type="RefSeq" id="WP_386673694.1">
    <property type="nucleotide sequence ID" value="NZ_JBHLTG010000007.1"/>
</dbReference>
<dbReference type="PANTHER" id="PTHR43162">
    <property type="match status" value="1"/>
</dbReference>
<comment type="caution">
    <text evidence="2">The sequence shown here is derived from an EMBL/GenBank/DDBJ whole genome shotgun (WGS) entry which is preliminary data.</text>
</comment>
<dbReference type="SUPFAM" id="SSF51735">
    <property type="entry name" value="NAD(P)-binding Rossmann-fold domains"/>
    <property type="match status" value="1"/>
</dbReference>
<dbReference type="EMBL" id="JBHLTG010000007">
    <property type="protein sequence ID" value="MFC0681251.1"/>
    <property type="molecule type" value="Genomic_DNA"/>
</dbReference>
<feature type="domain" description="NmrA-like" evidence="1">
    <location>
        <begin position="117"/>
        <end position="246"/>
    </location>
</feature>
<sequence length="284" mass="30393">MNTPTKSPSLTITAMRTVVLGGTGKTGSRVVERLRTAGAPVRAVGRSTAIPFDWADRSTWQAAVAGARAAYVAYSPDLAVPGSTDDIAELLGQLEGAGVEHVTLLSGRGEPEALDAERVVRGSGLSWSVVRASWFFQNFTESYLRQPILDGVLYLPAGDTAEPFIDADDIAEVAAATLLDERHAGRVYEVTGPELLTFGQVAEQLSVALGRPVTYVPVSYEEYARAARADGVPEEVVWLLDYLFRVVLDGRNESLTDGVQRALGRAPRLFGDFAAEHAAAGTWS</sequence>
<dbReference type="InterPro" id="IPR051604">
    <property type="entry name" value="Ergot_Alk_Oxidoreductase"/>
</dbReference>
<accession>A0ABV6RW99</accession>
<dbReference type="Gene3D" id="3.90.25.10">
    <property type="entry name" value="UDP-galactose 4-epimerase, domain 1"/>
    <property type="match status" value="1"/>
</dbReference>
<organism evidence="2 3">
    <name type="scientific">Lysobacter korlensis</name>
    <dbReference type="NCBI Taxonomy" id="553636"/>
    <lineage>
        <taxon>Bacteria</taxon>
        <taxon>Pseudomonadati</taxon>
        <taxon>Pseudomonadota</taxon>
        <taxon>Gammaproteobacteria</taxon>
        <taxon>Lysobacterales</taxon>
        <taxon>Lysobacteraceae</taxon>
        <taxon>Lysobacter</taxon>
    </lineage>
</organism>
<evidence type="ECO:0000313" key="2">
    <source>
        <dbReference type="EMBL" id="MFC0681251.1"/>
    </source>
</evidence>
<dbReference type="Proteomes" id="UP001589896">
    <property type="component" value="Unassembled WGS sequence"/>
</dbReference>
<proteinExistence type="predicted"/>
<keyword evidence="3" id="KW-1185">Reference proteome</keyword>
<dbReference type="PANTHER" id="PTHR43162:SF1">
    <property type="entry name" value="PRESTALK A DIFFERENTIATION PROTEIN A"/>
    <property type="match status" value="1"/>
</dbReference>
<dbReference type="Gene3D" id="3.40.50.720">
    <property type="entry name" value="NAD(P)-binding Rossmann-like Domain"/>
    <property type="match status" value="1"/>
</dbReference>